<reference evidence="1" key="1">
    <citation type="submission" date="2023-08" db="EMBL/GenBank/DDBJ databases">
        <title>A de novo genome assembly of Solanum verrucosum Schlechtendal, a Mexican diploid species geographically isolated from the other diploid A-genome species in potato relatives.</title>
        <authorList>
            <person name="Hosaka K."/>
        </authorList>
    </citation>
    <scope>NUCLEOTIDE SEQUENCE</scope>
    <source>
        <tissue evidence="1">Young leaves</tissue>
    </source>
</reference>
<evidence type="ECO:0000313" key="2">
    <source>
        <dbReference type="Proteomes" id="UP001234989"/>
    </source>
</evidence>
<dbReference type="AlphaFoldDB" id="A0AAF0QUH2"/>
<protein>
    <submittedName>
        <fullName evidence="1">Uncharacterized protein</fullName>
    </submittedName>
</protein>
<dbReference type="Proteomes" id="UP001234989">
    <property type="component" value="Chromosome 5"/>
</dbReference>
<accession>A0AAF0QUH2</accession>
<dbReference type="EMBL" id="CP133616">
    <property type="protein sequence ID" value="WMV30569.1"/>
    <property type="molecule type" value="Genomic_DNA"/>
</dbReference>
<gene>
    <name evidence="1" type="ORF">MTR67_023954</name>
</gene>
<name>A0AAF0QUH2_SOLVR</name>
<sequence length="31" mass="3523">MVLECWPRLECRLESDKLGIRSQSSTVLGCL</sequence>
<proteinExistence type="predicted"/>
<keyword evidence="2" id="KW-1185">Reference proteome</keyword>
<evidence type="ECO:0000313" key="1">
    <source>
        <dbReference type="EMBL" id="WMV30569.1"/>
    </source>
</evidence>
<organism evidence="1 2">
    <name type="scientific">Solanum verrucosum</name>
    <dbReference type="NCBI Taxonomy" id="315347"/>
    <lineage>
        <taxon>Eukaryota</taxon>
        <taxon>Viridiplantae</taxon>
        <taxon>Streptophyta</taxon>
        <taxon>Embryophyta</taxon>
        <taxon>Tracheophyta</taxon>
        <taxon>Spermatophyta</taxon>
        <taxon>Magnoliopsida</taxon>
        <taxon>eudicotyledons</taxon>
        <taxon>Gunneridae</taxon>
        <taxon>Pentapetalae</taxon>
        <taxon>asterids</taxon>
        <taxon>lamiids</taxon>
        <taxon>Solanales</taxon>
        <taxon>Solanaceae</taxon>
        <taxon>Solanoideae</taxon>
        <taxon>Solaneae</taxon>
        <taxon>Solanum</taxon>
    </lineage>
</organism>